<keyword evidence="1" id="KW-0472">Membrane</keyword>
<feature type="transmembrane region" description="Helical" evidence="1">
    <location>
        <begin position="103"/>
        <end position="122"/>
    </location>
</feature>
<feature type="transmembrane region" description="Helical" evidence="1">
    <location>
        <begin position="378"/>
        <end position="403"/>
    </location>
</feature>
<evidence type="ECO:0000256" key="1">
    <source>
        <dbReference type="SAM" id="Phobius"/>
    </source>
</evidence>
<feature type="transmembrane region" description="Helical" evidence="1">
    <location>
        <begin position="338"/>
        <end position="358"/>
    </location>
</feature>
<dbReference type="InterPro" id="IPR052776">
    <property type="entry name" value="Chloro_ReproSupport/MetalTrans"/>
</dbReference>
<name>A0ABD3NUZ9_9STRA</name>
<proteinExistence type="predicted"/>
<dbReference type="AlphaFoldDB" id="A0ABD3NUZ9"/>
<dbReference type="EMBL" id="JALLPJ020000947">
    <property type="protein sequence ID" value="KAL3779231.1"/>
    <property type="molecule type" value="Genomic_DNA"/>
</dbReference>
<keyword evidence="3" id="KW-1185">Reference proteome</keyword>
<dbReference type="Proteomes" id="UP001530400">
    <property type="component" value="Unassembled WGS sequence"/>
</dbReference>
<dbReference type="PANTHER" id="PTHR33876:SF4">
    <property type="entry name" value="CHLOROPLAST PROTEIN FOR GROWTH AND FERTILITY 2"/>
    <property type="match status" value="1"/>
</dbReference>
<sequence length="463" mass="50288">MSSIIALLHTSIVVGALYTLTCPNLAALATLSGTDIINHRGGDDFDGGGSQKNRMRRRESFLLGIRWGVGSSIAITLIAGILIGTHSGDPNEEWMWMNDWLRVMIQAFVGVFSLIIGTYGLVKALRSREQNLGTTAADLDFKKSGSEEVDSIGSAGQRSEITEIVVNRMLGDIEELSLDSADSGRQPQAVSIRLHQSNADESILEEQMATCLKDDDQDKRSENKFEETLGLSEFDLRMWKAAKSLTDNIMLYQDDDYSASDTRGHVQRHHHRSSLLTVDVDDNSAKDSVKRFYNTTTVPVLTKDPSISSKGSRSVASISRQSCSSQQRILTKMSRRCGTCKTCTPEVLAFFAGLVHGLSGPGEVLGVIPAVQLNTTKAILYLCTFCLTSSLVMGGFASFYGSFCKKLVERAGKKDGKESLNRAFLIELGSASLSVVIGIVWLTLLAVGELDVIAPIAPIPPIV</sequence>
<organism evidence="2 3">
    <name type="scientific">Cyclotella atomus</name>
    <dbReference type="NCBI Taxonomy" id="382360"/>
    <lineage>
        <taxon>Eukaryota</taxon>
        <taxon>Sar</taxon>
        <taxon>Stramenopiles</taxon>
        <taxon>Ochrophyta</taxon>
        <taxon>Bacillariophyta</taxon>
        <taxon>Coscinodiscophyceae</taxon>
        <taxon>Thalassiosirophycidae</taxon>
        <taxon>Stephanodiscales</taxon>
        <taxon>Stephanodiscaceae</taxon>
        <taxon>Cyclotella</taxon>
    </lineage>
</organism>
<feature type="transmembrane region" description="Helical" evidence="1">
    <location>
        <begin position="424"/>
        <end position="447"/>
    </location>
</feature>
<keyword evidence="1" id="KW-0812">Transmembrane</keyword>
<reference evidence="2 3" key="1">
    <citation type="submission" date="2024-10" db="EMBL/GenBank/DDBJ databases">
        <title>Updated reference genomes for cyclostephanoid diatoms.</title>
        <authorList>
            <person name="Roberts W.R."/>
            <person name="Alverson A.J."/>
        </authorList>
    </citation>
    <scope>NUCLEOTIDE SEQUENCE [LARGE SCALE GENOMIC DNA]</scope>
    <source>
        <strain evidence="2 3">AJA010-31</strain>
    </source>
</reference>
<protein>
    <submittedName>
        <fullName evidence="2">Uncharacterized protein</fullName>
    </submittedName>
</protein>
<keyword evidence="1" id="KW-1133">Transmembrane helix</keyword>
<evidence type="ECO:0000313" key="3">
    <source>
        <dbReference type="Proteomes" id="UP001530400"/>
    </source>
</evidence>
<gene>
    <name evidence="2" type="ORF">ACHAWO_009892</name>
</gene>
<accession>A0ABD3NUZ9</accession>
<evidence type="ECO:0000313" key="2">
    <source>
        <dbReference type="EMBL" id="KAL3779231.1"/>
    </source>
</evidence>
<feature type="transmembrane region" description="Helical" evidence="1">
    <location>
        <begin position="61"/>
        <end position="83"/>
    </location>
</feature>
<comment type="caution">
    <text evidence="2">The sequence shown here is derived from an EMBL/GenBank/DDBJ whole genome shotgun (WGS) entry which is preliminary data.</text>
</comment>
<dbReference type="PANTHER" id="PTHR33876">
    <property type="entry name" value="UNNAMED PRODUCT"/>
    <property type="match status" value="1"/>
</dbReference>